<keyword evidence="11" id="KW-0407">Ion channel</keyword>
<feature type="signal peptide" evidence="19">
    <location>
        <begin position="1"/>
        <end position="16"/>
    </location>
</feature>
<evidence type="ECO:0000256" key="1">
    <source>
        <dbReference type="ARBA" id="ARBA00004141"/>
    </source>
</evidence>
<keyword evidence="4 18" id="KW-0812">Transmembrane</keyword>
<dbReference type="InterPro" id="IPR011333">
    <property type="entry name" value="SKP1/BTB/POZ_sf"/>
</dbReference>
<evidence type="ECO:0000256" key="8">
    <source>
        <dbReference type="ARBA" id="ARBA00022989"/>
    </source>
</evidence>
<feature type="transmembrane region" description="Helical" evidence="18">
    <location>
        <begin position="353"/>
        <end position="369"/>
    </location>
</feature>
<dbReference type="InterPro" id="IPR027359">
    <property type="entry name" value="Volt_channel_dom_sf"/>
</dbReference>
<evidence type="ECO:0000256" key="16">
    <source>
        <dbReference type="ARBA" id="ARBA00076406"/>
    </source>
</evidence>
<keyword evidence="7" id="KW-0630">Potassium</keyword>
<feature type="transmembrane region" description="Helical" evidence="18">
    <location>
        <begin position="253"/>
        <end position="275"/>
    </location>
</feature>
<dbReference type="Ensembl" id="ENSGACT00000074177.1">
    <property type="protein sequence ID" value="ENSGACP00000061702.1"/>
    <property type="gene ID" value="ENSGACG00000000195.2"/>
</dbReference>
<organism evidence="21 22">
    <name type="scientific">Gasterosteus aculeatus aculeatus</name>
    <name type="common">three-spined stickleback</name>
    <dbReference type="NCBI Taxonomy" id="481459"/>
    <lineage>
        <taxon>Eukaryota</taxon>
        <taxon>Metazoa</taxon>
        <taxon>Chordata</taxon>
        <taxon>Craniata</taxon>
        <taxon>Vertebrata</taxon>
        <taxon>Euteleostomi</taxon>
        <taxon>Actinopterygii</taxon>
        <taxon>Neopterygii</taxon>
        <taxon>Teleostei</taxon>
        <taxon>Neoteleostei</taxon>
        <taxon>Acanthomorphata</taxon>
        <taxon>Eupercaria</taxon>
        <taxon>Perciformes</taxon>
        <taxon>Cottioidei</taxon>
        <taxon>Gasterosteales</taxon>
        <taxon>Gasterosteidae</taxon>
        <taxon>Gasterosteus</taxon>
    </lineage>
</organism>
<dbReference type="SUPFAM" id="SSF54695">
    <property type="entry name" value="POZ domain"/>
    <property type="match status" value="1"/>
</dbReference>
<dbReference type="Proteomes" id="UP000007635">
    <property type="component" value="Chromosome XII"/>
</dbReference>
<dbReference type="Gene3D" id="1.20.120.350">
    <property type="entry name" value="Voltage-gated potassium channels. Chain C"/>
    <property type="match status" value="1"/>
</dbReference>
<dbReference type="FunFam" id="1.10.287.70:FF:000028">
    <property type="entry name" value="potassium voltage-gated channel subfamily D member 3"/>
    <property type="match status" value="1"/>
</dbReference>
<dbReference type="CDD" id="cd18419">
    <property type="entry name" value="BTB_POZ_KCND3"/>
    <property type="match status" value="1"/>
</dbReference>
<feature type="transmembrane region" description="Helical" evidence="18">
    <location>
        <begin position="381"/>
        <end position="402"/>
    </location>
</feature>
<dbReference type="PANTHER" id="PTHR11537:SF182">
    <property type="entry name" value="POTASSIUM VOLTAGE-GATED CHANNEL SUBFAMILY D MEMBER 3"/>
    <property type="match status" value="1"/>
</dbReference>
<dbReference type="Gene3D" id="1.10.287.70">
    <property type="match status" value="1"/>
</dbReference>
<dbReference type="InterPro" id="IPR005821">
    <property type="entry name" value="Ion_trans_dom"/>
</dbReference>
<evidence type="ECO:0000313" key="21">
    <source>
        <dbReference type="Ensembl" id="ENSGACP00000061702.1"/>
    </source>
</evidence>
<comment type="subcellular location">
    <subcellularLocation>
        <location evidence="1">Membrane</location>
        <topology evidence="1">Multi-pass membrane protein</topology>
    </subcellularLocation>
</comment>
<dbReference type="PANTHER" id="PTHR11537">
    <property type="entry name" value="VOLTAGE-GATED POTASSIUM CHANNEL"/>
    <property type="match status" value="1"/>
</dbReference>
<dbReference type="GO" id="GO:0045211">
    <property type="term" value="C:postsynaptic membrane"/>
    <property type="evidence" value="ECO:0007669"/>
    <property type="project" value="TreeGrafter"/>
</dbReference>
<feature type="domain" description="BTB" evidence="20">
    <location>
        <begin position="40"/>
        <end position="139"/>
    </location>
</feature>
<dbReference type="AlphaFoldDB" id="A0AAQ4RFC8"/>
<keyword evidence="3" id="KW-0633">Potassium transport</keyword>
<dbReference type="Pfam" id="PF00520">
    <property type="entry name" value="Ion_trans"/>
    <property type="match status" value="1"/>
</dbReference>
<evidence type="ECO:0000256" key="12">
    <source>
        <dbReference type="ARBA" id="ARBA00061375"/>
    </source>
</evidence>
<dbReference type="GO" id="GO:0097623">
    <property type="term" value="P:potassium ion export across plasma membrane"/>
    <property type="evidence" value="ECO:0007669"/>
    <property type="project" value="TreeGrafter"/>
</dbReference>
<accession>A0AAQ4RFC8</accession>
<dbReference type="Pfam" id="PF11879">
    <property type="entry name" value="DUF3399"/>
    <property type="match status" value="1"/>
</dbReference>
<dbReference type="GO" id="GO:0051260">
    <property type="term" value="P:protein homooligomerization"/>
    <property type="evidence" value="ECO:0007669"/>
    <property type="project" value="InterPro"/>
</dbReference>
<dbReference type="PRINTS" id="PR00169">
    <property type="entry name" value="KCHANNEL"/>
</dbReference>
<dbReference type="PRINTS" id="PR01491">
    <property type="entry name" value="KVCHANNEL"/>
</dbReference>
<keyword evidence="5" id="KW-0631">Potassium channel</keyword>
<evidence type="ECO:0000256" key="17">
    <source>
        <dbReference type="SAM" id="MobiDB-lite"/>
    </source>
</evidence>
<evidence type="ECO:0000256" key="19">
    <source>
        <dbReference type="SAM" id="SignalP"/>
    </source>
</evidence>
<dbReference type="GO" id="GO:0043025">
    <property type="term" value="C:neuronal cell body"/>
    <property type="evidence" value="ECO:0007669"/>
    <property type="project" value="TreeGrafter"/>
</dbReference>
<comment type="similarity">
    <text evidence="12">Belongs to the potassium channel family. D (Shal) (TC 1.A.1.2) subfamily. Kv4.1/KCND1 sub-subfamily.</text>
</comment>
<evidence type="ECO:0000256" key="14">
    <source>
        <dbReference type="ARBA" id="ARBA00070409"/>
    </source>
</evidence>
<feature type="transmembrane region" description="Helical" evidence="18">
    <location>
        <begin position="180"/>
        <end position="201"/>
    </location>
</feature>
<evidence type="ECO:0000256" key="2">
    <source>
        <dbReference type="ARBA" id="ARBA00022448"/>
    </source>
</evidence>
<feature type="transmembrane region" description="Helical" evidence="18">
    <location>
        <begin position="320"/>
        <end position="341"/>
    </location>
</feature>
<evidence type="ECO:0000256" key="10">
    <source>
        <dbReference type="ARBA" id="ARBA00023136"/>
    </source>
</evidence>
<keyword evidence="19" id="KW-0732">Signal</keyword>
<reference evidence="21 22" key="1">
    <citation type="journal article" date="2021" name="G3 (Bethesda)">
        <title>Improved contiguity of the threespine stickleback genome using long-read sequencing.</title>
        <authorList>
            <person name="Nath S."/>
            <person name="Shaw D.E."/>
            <person name="White M.A."/>
        </authorList>
    </citation>
    <scope>NUCLEOTIDE SEQUENCE [LARGE SCALE GENOMIC DNA]</scope>
    <source>
        <strain evidence="21 22">Lake Benthic</strain>
    </source>
</reference>
<dbReference type="InterPro" id="IPR003968">
    <property type="entry name" value="K_chnl_volt-dep_Kv"/>
</dbReference>
<evidence type="ECO:0000256" key="4">
    <source>
        <dbReference type="ARBA" id="ARBA00022692"/>
    </source>
</evidence>
<dbReference type="PRINTS" id="PR01497">
    <property type="entry name" value="SHALCHANNEL"/>
</dbReference>
<name>A0AAQ4RFC8_GASAC</name>
<dbReference type="GO" id="GO:0008076">
    <property type="term" value="C:voltage-gated potassium channel complex"/>
    <property type="evidence" value="ECO:0007669"/>
    <property type="project" value="InterPro"/>
</dbReference>
<feature type="chain" id="PRO_5042834981" description="A-type voltage-gated potassium channel KCND1" evidence="19">
    <location>
        <begin position="17"/>
        <end position="641"/>
    </location>
</feature>
<dbReference type="FunFam" id="3.30.710.10:FF:000004">
    <property type="entry name" value="Potassium voltage-gated channel subfamily D member 3"/>
    <property type="match status" value="1"/>
</dbReference>
<reference evidence="21" key="2">
    <citation type="submission" date="2025-08" db="UniProtKB">
        <authorList>
            <consortium name="Ensembl"/>
        </authorList>
    </citation>
    <scope>IDENTIFICATION</scope>
</reference>
<dbReference type="InterPro" id="IPR024587">
    <property type="entry name" value="K_chnl_volt-dep_Kv4_C"/>
</dbReference>
<proteinExistence type="inferred from homology"/>
<comment type="subunit">
    <text evidence="13">Component of heteromultimeric potassium channels. Identified in potassium channel complexes containing KCND1, KCND2, KCND3, KCNIP1, KCNIP2, KCNIP3, KCNIP4, DPP6 and DPP10.</text>
</comment>
<dbReference type="FunFam" id="1.20.120.350:FF:000016">
    <property type="entry name" value="Potassium voltage-gated channel subfamily D member 3"/>
    <property type="match status" value="1"/>
</dbReference>
<feature type="transmembrane region" description="Helical" evidence="18">
    <location>
        <begin position="221"/>
        <end position="241"/>
    </location>
</feature>
<keyword evidence="2" id="KW-0813">Transport</keyword>
<evidence type="ECO:0000313" key="22">
    <source>
        <dbReference type="Proteomes" id="UP000007635"/>
    </source>
</evidence>
<keyword evidence="8 18" id="KW-1133">Transmembrane helix</keyword>
<dbReference type="PRINTS" id="PR01518">
    <property type="entry name" value="KV43CHANNEL"/>
</dbReference>
<evidence type="ECO:0000256" key="11">
    <source>
        <dbReference type="ARBA" id="ARBA00023303"/>
    </source>
</evidence>
<dbReference type="Pfam" id="PF11601">
    <property type="entry name" value="Shal-type"/>
    <property type="match status" value="1"/>
</dbReference>
<dbReference type="InterPro" id="IPR000210">
    <property type="entry name" value="BTB/POZ_dom"/>
</dbReference>
<dbReference type="InterPro" id="IPR003975">
    <property type="entry name" value="K_chnl_volt-dep_Kv4"/>
</dbReference>
<feature type="region of interest" description="Disordered" evidence="17">
    <location>
        <begin position="521"/>
        <end position="555"/>
    </location>
</feature>
<reference evidence="21" key="3">
    <citation type="submission" date="2025-09" db="UniProtKB">
        <authorList>
            <consortium name="Ensembl"/>
        </authorList>
    </citation>
    <scope>IDENTIFICATION</scope>
</reference>
<evidence type="ECO:0000256" key="9">
    <source>
        <dbReference type="ARBA" id="ARBA00023065"/>
    </source>
</evidence>
<dbReference type="InterPro" id="IPR028325">
    <property type="entry name" value="VG_K_chnl"/>
</dbReference>
<evidence type="ECO:0000256" key="6">
    <source>
        <dbReference type="ARBA" id="ARBA00022882"/>
    </source>
</evidence>
<evidence type="ECO:0000256" key="5">
    <source>
        <dbReference type="ARBA" id="ARBA00022826"/>
    </source>
</evidence>
<dbReference type="Gene3D" id="3.30.710.10">
    <property type="entry name" value="Potassium Channel Kv1.1, Chain A"/>
    <property type="match status" value="1"/>
</dbReference>
<sequence>MAAGVAAWLPFARAAAIGWMPVANLPMPVAPAGKNKRQDEMIILNVSGRRFETWRNTLDRYPDTLLGSSEKEFFYNEETKEYFFDRDPDVFRSVLNFYRTGKLHYPRYECISSYDEELAFFGIISEIIGDCCYEEYKDRKRENAERLMDDQEDNKDAKPPNMTCRETMWRAFENPHTSTMALVFYYVTGFFIAVSVITNVVETVPCGTSPNQKEVPCGERYTVAFFCMDTACVMIFTVEYLMRLFAAPSRYRFMRSVMSIIDVVAILPYYIGLVMTDNEDVSGAFVTLRVFRVFRIFKFSRHSQGLRILGYTLKSCASELGFLLFSLTMAIIIFATVMFYAEKGSSSSKFTSIPASFWYTIVTMTTLGYGDMVPKTIAGKIFGSICSLSGVLVIALPVPVIVSNFSRIYHQNQRADKRRAQKMQKARLARIRISKQGTSNAFLHSKRNGLFSEAPEFTSSTEEDQRLNKSTSLLESQHHHLLHCLEKTTVTSPLNYINHEFVDQQYYQQSYLEAGLQNYPSRSPSLSSRDGVSGTCCTRRSKKQHAPLQNASGPAHMQPLTQVHAHPRGLQELSTIHIQPLSTSRSSLNMRVDEPASLNCQSSQITTAIISIPTPPVTTSDGDAHLRAGPAHQNVVKVSAL</sequence>
<evidence type="ECO:0000256" key="15">
    <source>
        <dbReference type="ARBA" id="ARBA00075631"/>
    </source>
</evidence>
<dbReference type="GeneTree" id="ENSGT00940000155343"/>
<keyword evidence="9" id="KW-0406">Ion transport</keyword>
<evidence type="ECO:0000256" key="18">
    <source>
        <dbReference type="SAM" id="Phobius"/>
    </source>
</evidence>
<dbReference type="SUPFAM" id="SSF81324">
    <property type="entry name" value="Voltage-gated potassium channels"/>
    <property type="match status" value="1"/>
</dbReference>
<dbReference type="Pfam" id="PF02214">
    <property type="entry name" value="BTB_2"/>
    <property type="match status" value="1"/>
</dbReference>
<evidence type="ECO:0000256" key="13">
    <source>
        <dbReference type="ARBA" id="ARBA00066223"/>
    </source>
</evidence>
<dbReference type="SMART" id="SM00225">
    <property type="entry name" value="BTB"/>
    <property type="match status" value="1"/>
</dbReference>
<feature type="compositionally biased region" description="Polar residues" evidence="17">
    <location>
        <begin position="521"/>
        <end position="538"/>
    </location>
</feature>
<dbReference type="GO" id="GO:0005250">
    <property type="term" value="F:A-type (transient outward) potassium channel activity"/>
    <property type="evidence" value="ECO:0007669"/>
    <property type="project" value="TreeGrafter"/>
</dbReference>
<keyword evidence="22" id="KW-1185">Reference proteome</keyword>
<keyword evidence="10 18" id="KW-0472">Membrane</keyword>
<keyword evidence="6" id="KW-0851">Voltage-gated channel</keyword>
<evidence type="ECO:0000259" key="20">
    <source>
        <dbReference type="SMART" id="SM00225"/>
    </source>
</evidence>
<evidence type="ECO:0000256" key="7">
    <source>
        <dbReference type="ARBA" id="ARBA00022958"/>
    </source>
</evidence>
<dbReference type="GO" id="GO:0043197">
    <property type="term" value="C:dendritic spine"/>
    <property type="evidence" value="ECO:0007669"/>
    <property type="project" value="TreeGrafter"/>
</dbReference>
<dbReference type="InterPro" id="IPR021645">
    <property type="entry name" value="Shal-type_N"/>
</dbReference>
<evidence type="ECO:0000256" key="3">
    <source>
        <dbReference type="ARBA" id="ARBA00022538"/>
    </source>
</evidence>
<dbReference type="InterPro" id="IPR004056">
    <property type="entry name" value="K_chnl_volt-dep_Kv4.3"/>
</dbReference>
<dbReference type="GO" id="GO:0001508">
    <property type="term" value="P:action potential"/>
    <property type="evidence" value="ECO:0007669"/>
    <property type="project" value="TreeGrafter"/>
</dbReference>
<dbReference type="InterPro" id="IPR003131">
    <property type="entry name" value="T1-type_BTB"/>
</dbReference>
<protein>
    <recommendedName>
        <fullName evidence="14">A-type voltage-gated potassium channel KCND1</fullName>
    </recommendedName>
    <alternativeName>
        <fullName evidence="16">Potassium voltage-gated channel subfamily D member 1</fullName>
    </alternativeName>
    <alternativeName>
        <fullName evidence="15">Voltage-gated potassium channel subunit Kv4.1</fullName>
    </alternativeName>
</protein>